<feature type="region of interest" description="Disordered" evidence="1">
    <location>
        <begin position="18"/>
        <end position="57"/>
    </location>
</feature>
<dbReference type="AlphaFoldDB" id="A0AAN8SBX4"/>
<organism evidence="2 3">
    <name type="scientific">Polyplax serrata</name>
    <name type="common">Common mouse louse</name>
    <dbReference type="NCBI Taxonomy" id="468196"/>
    <lineage>
        <taxon>Eukaryota</taxon>
        <taxon>Metazoa</taxon>
        <taxon>Ecdysozoa</taxon>
        <taxon>Arthropoda</taxon>
        <taxon>Hexapoda</taxon>
        <taxon>Insecta</taxon>
        <taxon>Pterygota</taxon>
        <taxon>Neoptera</taxon>
        <taxon>Paraneoptera</taxon>
        <taxon>Psocodea</taxon>
        <taxon>Troctomorpha</taxon>
        <taxon>Phthiraptera</taxon>
        <taxon>Anoplura</taxon>
        <taxon>Polyplacidae</taxon>
        <taxon>Polyplax</taxon>
    </lineage>
</organism>
<name>A0AAN8SBX4_POLSC</name>
<accession>A0AAN8SBX4</accession>
<evidence type="ECO:0000256" key="1">
    <source>
        <dbReference type="SAM" id="MobiDB-lite"/>
    </source>
</evidence>
<sequence length="64" mass="7056">MTAQLQRACPSCSCFNSGSGKVDRSLVRRRGRTRRGGREPSNLSNLPGQPKDRLKPRLLCLVSS</sequence>
<dbReference type="EMBL" id="JAWJWE010000002">
    <property type="protein sequence ID" value="KAK6643161.1"/>
    <property type="molecule type" value="Genomic_DNA"/>
</dbReference>
<protein>
    <submittedName>
        <fullName evidence="2">Uncharacterized protein</fullName>
    </submittedName>
</protein>
<evidence type="ECO:0000313" key="3">
    <source>
        <dbReference type="Proteomes" id="UP001372834"/>
    </source>
</evidence>
<evidence type="ECO:0000313" key="2">
    <source>
        <dbReference type="EMBL" id="KAK6643161.1"/>
    </source>
</evidence>
<feature type="non-terminal residue" evidence="2">
    <location>
        <position position="64"/>
    </location>
</feature>
<reference evidence="2 3" key="1">
    <citation type="submission" date="2023-10" db="EMBL/GenBank/DDBJ databases">
        <title>Genomes of two closely related lineages of the louse Polyplax serrata with different host specificities.</title>
        <authorList>
            <person name="Martinu J."/>
            <person name="Tarabai H."/>
            <person name="Stefka J."/>
            <person name="Hypsa V."/>
        </authorList>
    </citation>
    <scope>NUCLEOTIDE SEQUENCE [LARGE SCALE GENOMIC DNA]</scope>
    <source>
        <strain evidence="2">HR10_N</strain>
    </source>
</reference>
<proteinExistence type="predicted"/>
<gene>
    <name evidence="2" type="ORF">RUM43_004664</name>
</gene>
<dbReference type="Proteomes" id="UP001372834">
    <property type="component" value="Unassembled WGS sequence"/>
</dbReference>
<comment type="caution">
    <text evidence="2">The sequence shown here is derived from an EMBL/GenBank/DDBJ whole genome shotgun (WGS) entry which is preliminary data.</text>
</comment>